<comment type="caution">
    <text evidence="1">The sequence shown here is derived from an EMBL/GenBank/DDBJ whole genome shotgun (WGS) entry which is preliminary data.</text>
</comment>
<evidence type="ECO:0000313" key="1">
    <source>
        <dbReference type="EMBL" id="CAE7512018.1"/>
    </source>
</evidence>
<dbReference type="AlphaFoldDB" id="A0A812T1L9"/>
<sequence>MSPAKIRKCCDDPTIQQNCAKLKEVMDKEDGVGETVKFLEGFMKEVESGEWRKKQEALYKRCIDAWEKQKKLPDPSKLMAKWNMDLADKYKPLQEYTSGQVDKYGKMVDLFGKKKLWWVKSAQGCLARKGE</sequence>
<proteinExistence type="predicted"/>
<protein>
    <submittedName>
        <fullName evidence="1">Uncharacterized protein</fullName>
    </submittedName>
</protein>
<gene>
    <name evidence="1" type="ORF">SNAT2548_LOCUS28668</name>
</gene>
<accession>A0A812T1L9</accession>
<organism evidence="1 2">
    <name type="scientific">Symbiodinium natans</name>
    <dbReference type="NCBI Taxonomy" id="878477"/>
    <lineage>
        <taxon>Eukaryota</taxon>
        <taxon>Sar</taxon>
        <taxon>Alveolata</taxon>
        <taxon>Dinophyceae</taxon>
        <taxon>Suessiales</taxon>
        <taxon>Symbiodiniaceae</taxon>
        <taxon>Symbiodinium</taxon>
    </lineage>
</organism>
<feature type="non-terminal residue" evidence="1">
    <location>
        <position position="131"/>
    </location>
</feature>
<evidence type="ECO:0000313" key="2">
    <source>
        <dbReference type="Proteomes" id="UP000604046"/>
    </source>
</evidence>
<reference evidence="1" key="1">
    <citation type="submission" date="2021-02" db="EMBL/GenBank/DDBJ databases">
        <authorList>
            <person name="Dougan E. K."/>
            <person name="Rhodes N."/>
            <person name="Thang M."/>
            <person name="Chan C."/>
        </authorList>
    </citation>
    <scope>NUCLEOTIDE SEQUENCE</scope>
</reference>
<keyword evidence="2" id="KW-1185">Reference proteome</keyword>
<name>A0A812T1L9_9DINO</name>
<dbReference type="Proteomes" id="UP000604046">
    <property type="component" value="Unassembled WGS sequence"/>
</dbReference>
<dbReference type="EMBL" id="CAJNDS010002524">
    <property type="protein sequence ID" value="CAE7512018.1"/>
    <property type="molecule type" value="Genomic_DNA"/>
</dbReference>
<dbReference type="OrthoDB" id="445992at2759"/>